<dbReference type="PROSITE" id="PS50097">
    <property type="entry name" value="BTB"/>
    <property type="match status" value="1"/>
</dbReference>
<dbReference type="Pfam" id="PF00651">
    <property type="entry name" value="BTB"/>
    <property type="match status" value="1"/>
</dbReference>
<proteinExistence type="predicted"/>
<feature type="domain" description="BTB" evidence="2">
    <location>
        <begin position="15"/>
        <end position="84"/>
    </location>
</feature>
<evidence type="ECO:0000313" key="3">
    <source>
        <dbReference type="EMBL" id="KEQ60676.1"/>
    </source>
</evidence>
<dbReference type="InterPro" id="IPR011333">
    <property type="entry name" value="SKP1/BTB/POZ_sf"/>
</dbReference>
<dbReference type="PANTHER" id="PTHR47843:SF2">
    <property type="entry name" value="BTB DOMAIN-CONTAINING PROTEIN"/>
    <property type="match status" value="1"/>
</dbReference>
<keyword evidence="4" id="KW-1185">Reference proteome</keyword>
<feature type="region of interest" description="Disordered" evidence="1">
    <location>
        <begin position="279"/>
        <end position="299"/>
    </location>
</feature>
<protein>
    <recommendedName>
        <fullName evidence="2">BTB domain-containing protein</fullName>
    </recommendedName>
</protein>
<evidence type="ECO:0000256" key="1">
    <source>
        <dbReference type="SAM" id="MobiDB-lite"/>
    </source>
</evidence>
<gene>
    <name evidence="3" type="ORF">M437DRAFT_53841</name>
</gene>
<dbReference type="HOGENOM" id="CLU_068279_0_0_1"/>
<name>A0A074WDY1_AURM1</name>
<sequence length="299" mass="34818">MVRLTVSRRLFYNTHMVTIEVGIEKEHFVVHQSFLCAKSQYFSKALSGSFQESITRFVQLPDVSPIIFKIFVAWVYHDTLSYLPSDEKTIDDNMTGPSTPAAMPENSNHDTSSTPASTRESTSLRSHQYKEEDPTTWGCDVLIRIYVFADRFDVCQLRTASLDALIDGSGVIWEPIYVRYIYQNTPAKSKLREYTVHSTAYEGNLARTDILEWEACPQEFLVAVMFINSKRLPPDQCRKCYKRALSYWDSEDSMRGEFSMKKDLRPYERDRCYYHEHLSEEEREACRIGREEGKDSELR</sequence>
<dbReference type="EMBL" id="KL584841">
    <property type="protein sequence ID" value="KEQ60676.1"/>
    <property type="molecule type" value="Genomic_DNA"/>
</dbReference>
<feature type="compositionally biased region" description="Polar residues" evidence="1">
    <location>
        <begin position="105"/>
        <end position="126"/>
    </location>
</feature>
<accession>A0A074WDY1</accession>
<dbReference type="STRING" id="1043003.A0A074WDY1"/>
<dbReference type="AlphaFoldDB" id="A0A074WDY1"/>
<dbReference type="CDD" id="cd18186">
    <property type="entry name" value="BTB_POZ_ZBTB_KLHL-like"/>
    <property type="match status" value="1"/>
</dbReference>
<dbReference type="InterPro" id="IPR000210">
    <property type="entry name" value="BTB/POZ_dom"/>
</dbReference>
<evidence type="ECO:0000259" key="2">
    <source>
        <dbReference type="PROSITE" id="PS50097"/>
    </source>
</evidence>
<dbReference type="SMART" id="SM00225">
    <property type="entry name" value="BTB"/>
    <property type="match status" value="1"/>
</dbReference>
<dbReference type="RefSeq" id="XP_040877699.1">
    <property type="nucleotide sequence ID" value="XM_041022593.1"/>
</dbReference>
<organism evidence="3 4">
    <name type="scientific">Aureobasidium melanogenum (strain CBS 110374)</name>
    <name type="common">Aureobasidium pullulans var. melanogenum</name>
    <dbReference type="NCBI Taxonomy" id="1043003"/>
    <lineage>
        <taxon>Eukaryota</taxon>
        <taxon>Fungi</taxon>
        <taxon>Dikarya</taxon>
        <taxon>Ascomycota</taxon>
        <taxon>Pezizomycotina</taxon>
        <taxon>Dothideomycetes</taxon>
        <taxon>Dothideomycetidae</taxon>
        <taxon>Dothideales</taxon>
        <taxon>Saccotheciaceae</taxon>
        <taxon>Aureobasidium</taxon>
    </lineage>
</organism>
<reference evidence="3 4" key="1">
    <citation type="journal article" date="2014" name="BMC Genomics">
        <title>Genome sequencing of four Aureobasidium pullulans varieties: biotechnological potential, stress tolerance, and description of new species.</title>
        <authorList>
            <person name="Gostin Ar C."/>
            <person name="Ohm R.A."/>
            <person name="Kogej T."/>
            <person name="Sonjak S."/>
            <person name="Turk M."/>
            <person name="Zajc J."/>
            <person name="Zalar P."/>
            <person name="Grube M."/>
            <person name="Sun H."/>
            <person name="Han J."/>
            <person name="Sharma A."/>
            <person name="Chiniquy J."/>
            <person name="Ngan C.Y."/>
            <person name="Lipzen A."/>
            <person name="Barry K."/>
            <person name="Grigoriev I.V."/>
            <person name="Gunde-Cimerman N."/>
        </authorList>
    </citation>
    <scope>NUCLEOTIDE SEQUENCE [LARGE SCALE GENOMIC DNA]</scope>
    <source>
        <strain evidence="3 4">CBS 110374</strain>
    </source>
</reference>
<dbReference type="Proteomes" id="UP000030672">
    <property type="component" value="Unassembled WGS sequence"/>
</dbReference>
<evidence type="ECO:0000313" key="4">
    <source>
        <dbReference type="Proteomes" id="UP000030672"/>
    </source>
</evidence>
<dbReference type="PANTHER" id="PTHR47843">
    <property type="entry name" value="BTB DOMAIN-CONTAINING PROTEIN-RELATED"/>
    <property type="match status" value="1"/>
</dbReference>
<dbReference type="Gene3D" id="3.30.710.10">
    <property type="entry name" value="Potassium Channel Kv1.1, Chain A"/>
    <property type="match status" value="1"/>
</dbReference>
<dbReference type="SUPFAM" id="SSF54695">
    <property type="entry name" value="POZ domain"/>
    <property type="match status" value="1"/>
</dbReference>
<dbReference type="GeneID" id="63915966"/>
<feature type="region of interest" description="Disordered" evidence="1">
    <location>
        <begin position="89"/>
        <end position="129"/>
    </location>
</feature>